<organism evidence="2 3">
    <name type="scientific">Glycomyces sambucus</name>
    <dbReference type="NCBI Taxonomy" id="380244"/>
    <lineage>
        <taxon>Bacteria</taxon>
        <taxon>Bacillati</taxon>
        <taxon>Actinomycetota</taxon>
        <taxon>Actinomycetes</taxon>
        <taxon>Glycomycetales</taxon>
        <taxon>Glycomycetaceae</taxon>
        <taxon>Glycomyces</taxon>
    </lineage>
</organism>
<keyword evidence="3" id="KW-1185">Reference proteome</keyword>
<accession>A0A1G9F8W8</accession>
<dbReference type="InterPro" id="IPR050744">
    <property type="entry name" value="AI-2_Isomerase_LsrG"/>
</dbReference>
<dbReference type="PANTHER" id="PTHR33336:SF3">
    <property type="entry name" value="ABM DOMAIN-CONTAINING PROTEIN"/>
    <property type="match status" value="1"/>
</dbReference>
<protein>
    <submittedName>
        <fullName evidence="2">Quinol monooxygenase YgiN</fullName>
    </submittedName>
</protein>
<dbReference type="InterPro" id="IPR011008">
    <property type="entry name" value="Dimeric_a/b-barrel"/>
</dbReference>
<feature type="domain" description="ABM" evidence="1">
    <location>
        <begin position="2"/>
        <end position="92"/>
    </location>
</feature>
<evidence type="ECO:0000259" key="1">
    <source>
        <dbReference type="PROSITE" id="PS51725"/>
    </source>
</evidence>
<dbReference type="Gene3D" id="3.30.70.100">
    <property type="match status" value="1"/>
</dbReference>
<dbReference type="RefSeq" id="WP_176953236.1">
    <property type="nucleotide sequence ID" value="NZ_FNGF01000002.1"/>
</dbReference>
<dbReference type="Pfam" id="PF03992">
    <property type="entry name" value="ABM"/>
    <property type="match status" value="1"/>
</dbReference>
<name>A0A1G9F8W8_9ACTN</name>
<dbReference type="InterPro" id="IPR007138">
    <property type="entry name" value="ABM_dom"/>
</dbReference>
<evidence type="ECO:0000313" key="2">
    <source>
        <dbReference type="EMBL" id="SDK84849.1"/>
    </source>
</evidence>
<dbReference type="EMBL" id="FNGF01000002">
    <property type="protein sequence ID" value="SDK84849.1"/>
    <property type="molecule type" value="Genomic_DNA"/>
</dbReference>
<sequence length="99" mass="11057">MITVHAYLWAQPEHLDAYRDGLRALQASTLANDPGCLAYHFWESVTEPGAFVCVEAWTDRTALQHHLDAPHHRVGSAALDAHRARPADVRVYESVPTDL</sequence>
<dbReference type="PROSITE" id="PS51725">
    <property type="entry name" value="ABM"/>
    <property type="match status" value="1"/>
</dbReference>
<keyword evidence="2" id="KW-0503">Monooxygenase</keyword>
<keyword evidence="2" id="KW-0560">Oxidoreductase</keyword>
<proteinExistence type="predicted"/>
<dbReference type="STRING" id="380244.SAMN05216298_1649"/>
<evidence type="ECO:0000313" key="3">
    <source>
        <dbReference type="Proteomes" id="UP000198662"/>
    </source>
</evidence>
<dbReference type="SUPFAM" id="SSF54909">
    <property type="entry name" value="Dimeric alpha+beta barrel"/>
    <property type="match status" value="1"/>
</dbReference>
<dbReference type="GO" id="GO:0004497">
    <property type="term" value="F:monooxygenase activity"/>
    <property type="evidence" value="ECO:0007669"/>
    <property type="project" value="UniProtKB-KW"/>
</dbReference>
<dbReference type="PANTHER" id="PTHR33336">
    <property type="entry name" value="QUINOL MONOOXYGENASE YGIN-RELATED"/>
    <property type="match status" value="1"/>
</dbReference>
<dbReference type="AlphaFoldDB" id="A0A1G9F8W8"/>
<reference evidence="3" key="1">
    <citation type="submission" date="2016-10" db="EMBL/GenBank/DDBJ databases">
        <authorList>
            <person name="Varghese N."/>
            <person name="Submissions S."/>
        </authorList>
    </citation>
    <scope>NUCLEOTIDE SEQUENCE [LARGE SCALE GENOMIC DNA]</scope>
    <source>
        <strain evidence="3">CGMCC 4.3147</strain>
    </source>
</reference>
<dbReference type="Proteomes" id="UP000198662">
    <property type="component" value="Unassembled WGS sequence"/>
</dbReference>
<gene>
    <name evidence="2" type="ORF">SAMN05216298_1649</name>
</gene>